<reference evidence="17" key="1">
    <citation type="journal article" date="2012" name="PLoS Negl. Trop. Dis.">
        <title>A systematically improved high quality genome and transcriptome of the human blood fluke Schistosoma mansoni.</title>
        <authorList>
            <person name="Protasio A.V."/>
            <person name="Tsai I.J."/>
            <person name="Babbage A."/>
            <person name="Nichol S."/>
            <person name="Hunt M."/>
            <person name="Aslett M.A."/>
            <person name="De Silva N."/>
            <person name="Velarde G.S."/>
            <person name="Anderson T.J."/>
            <person name="Clark R.C."/>
            <person name="Davidson C."/>
            <person name="Dillon G.P."/>
            <person name="Holroyd N.E."/>
            <person name="LoVerde P.T."/>
            <person name="Lloyd C."/>
            <person name="McQuillan J."/>
            <person name="Oliveira G."/>
            <person name="Otto T.D."/>
            <person name="Parker-Manuel S.J."/>
            <person name="Quail M.A."/>
            <person name="Wilson R.A."/>
            <person name="Zerlotini A."/>
            <person name="Dunne D.W."/>
            <person name="Berriman M."/>
        </authorList>
    </citation>
    <scope>NUCLEOTIDE SEQUENCE [LARGE SCALE GENOMIC DNA]</scope>
    <source>
        <strain evidence="17">Puerto Rican</strain>
    </source>
</reference>
<evidence type="ECO:0000256" key="15">
    <source>
        <dbReference type="SAM" id="MobiDB-lite"/>
    </source>
</evidence>
<evidence type="ECO:0000256" key="5">
    <source>
        <dbReference type="ARBA" id="ARBA00022527"/>
    </source>
</evidence>
<dbReference type="InterPro" id="IPR000719">
    <property type="entry name" value="Prot_kinase_dom"/>
</dbReference>
<comment type="catalytic activity">
    <reaction evidence="12">
        <text>L-threonyl-[protein] + ATP = O-phospho-L-threonyl-[protein] + ADP + H(+)</text>
        <dbReference type="Rhea" id="RHEA:46608"/>
        <dbReference type="Rhea" id="RHEA-COMP:11060"/>
        <dbReference type="Rhea" id="RHEA-COMP:11605"/>
        <dbReference type="ChEBI" id="CHEBI:15378"/>
        <dbReference type="ChEBI" id="CHEBI:30013"/>
        <dbReference type="ChEBI" id="CHEBI:30616"/>
        <dbReference type="ChEBI" id="CHEBI:61977"/>
        <dbReference type="ChEBI" id="CHEBI:456216"/>
        <dbReference type="EC" id="2.7.12.1"/>
    </reaction>
</comment>
<keyword evidence="8" id="KW-0418">Kinase</keyword>
<evidence type="ECO:0000256" key="3">
    <source>
        <dbReference type="ARBA" id="ARBA00005843"/>
    </source>
</evidence>
<reference evidence="18" key="2">
    <citation type="submission" date="2019-11" db="UniProtKB">
        <authorList>
            <consortium name="WormBaseParasite"/>
        </authorList>
    </citation>
    <scope>IDENTIFICATION</scope>
    <source>
        <strain evidence="18">Puerto Rican</strain>
    </source>
</reference>
<evidence type="ECO:0000256" key="2">
    <source>
        <dbReference type="ARBA" id="ARBA00001946"/>
    </source>
</evidence>
<dbReference type="InterPro" id="IPR008266">
    <property type="entry name" value="Tyr_kinase_AS"/>
</dbReference>
<organism evidence="17 18">
    <name type="scientific">Schistosoma mansoni</name>
    <name type="common">Blood fluke</name>
    <dbReference type="NCBI Taxonomy" id="6183"/>
    <lineage>
        <taxon>Eukaryota</taxon>
        <taxon>Metazoa</taxon>
        <taxon>Spiralia</taxon>
        <taxon>Lophotrochozoa</taxon>
        <taxon>Platyhelminthes</taxon>
        <taxon>Trematoda</taxon>
        <taxon>Digenea</taxon>
        <taxon>Strigeidida</taxon>
        <taxon>Schistosomatoidea</taxon>
        <taxon>Schistosomatidae</taxon>
        <taxon>Schistosoma</taxon>
    </lineage>
</organism>
<sequence length="505" mass="56136">MVDSENSADRKYYIDFVPTNSAQAIQKAVTHLYCCEDIVIKGKLGSGYFGSVFLVSHRPTKRLMAMKLANEASFHHREIELLGSLNHINVLRLYGSCLIGARFVCLTEYANGGSLAGLLAAKALSLSWSVRISLALDIACGLHHLHSHSLIHRDLTSQNILIRVHSRSNPDTTDNHSDSTFNFDYQTICNDTFQDRLTQSKLSDSESDAFVQGSKHTNGLSHQSCHSHNLCRRYSSRVSRQRSHQFSRIHSDDETNEFLPASSYSNEEYPTDIDKSDLNLAHLLSFSNQHTDELSCSSKPIIPFSYLQSIPLIEPQWKQLITNDLLVLNCLTRSEISVSPSSSLEFTALVADLGLCLDLKQDHSDTVSVVGNPFYAAPECLNRVAPYTFAADIFSYGLLMCELITRLHNDCSLIPRTPSFGLDQENLPVPPDCPTWFLQLAVDCCTLDHLLRPHILGIIDSIEKSKLDLSCHAKVHSQSPVPVQSSTTNGSHNIESPKAVLESPL</sequence>
<dbReference type="GO" id="GO:0005634">
    <property type="term" value="C:nucleus"/>
    <property type="evidence" value="ECO:0007669"/>
    <property type="project" value="TreeGrafter"/>
</dbReference>
<dbReference type="PROSITE" id="PS50011">
    <property type="entry name" value="PROTEIN_KINASE_DOM"/>
    <property type="match status" value="1"/>
</dbReference>
<dbReference type="GO" id="GO:0005524">
    <property type="term" value="F:ATP binding"/>
    <property type="evidence" value="ECO:0007669"/>
    <property type="project" value="UniProtKB-UniRule"/>
</dbReference>
<evidence type="ECO:0000256" key="12">
    <source>
        <dbReference type="ARBA" id="ARBA00049308"/>
    </source>
</evidence>
<dbReference type="GO" id="GO:0004712">
    <property type="term" value="F:protein serine/threonine/tyrosine kinase activity"/>
    <property type="evidence" value="ECO:0007669"/>
    <property type="project" value="UniProtKB-EC"/>
</dbReference>
<dbReference type="InterPro" id="IPR050940">
    <property type="entry name" value="Actin_reg-Ser/Thr_kinase"/>
</dbReference>
<dbReference type="InterPro" id="IPR017441">
    <property type="entry name" value="Protein_kinase_ATP_BS"/>
</dbReference>
<evidence type="ECO:0000256" key="13">
    <source>
        <dbReference type="ARBA" id="ARBA00051680"/>
    </source>
</evidence>
<dbReference type="ExpressionAtlas" id="A0A5K4F3C3">
    <property type="expression patterns" value="baseline"/>
</dbReference>
<evidence type="ECO:0000256" key="11">
    <source>
        <dbReference type="ARBA" id="ARBA00049003"/>
    </source>
</evidence>
<dbReference type="GO" id="GO:0030036">
    <property type="term" value="P:actin cytoskeleton organization"/>
    <property type="evidence" value="ECO:0007669"/>
    <property type="project" value="TreeGrafter"/>
</dbReference>
<dbReference type="GO" id="GO:0005737">
    <property type="term" value="C:cytoplasm"/>
    <property type="evidence" value="ECO:0007669"/>
    <property type="project" value="TreeGrafter"/>
</dbReference>
<keyword evidence="7 14" id="KW-0547">Nucleotide-binding</keyword>
<dbReference type="EC" id="2.7.12.1" evidence="4"/>
<evidence type="ECO:0000256" key="4">
    <source>
        <dbReference type="ARBA" id="ARBA00013203"/>
    </source>
</evidence>
<keyword evidence="6" id="KW-0808">Transferase</keyword>
<dbReference type="Pfam" id="PF00069">
    <property type="entry name" value="Pkinase"/>
    <property type="match status" value="1"/>
</dbReference>
<name>A0A5K4F3C3_SCHMA</name>
<dbReference type="WBParaSite" id="Smp_302880.1">
    <property type="protein sequence ID" value="Smp_302880.1"/>
    <property type="gene ID" value="Smp_302880"/>
</dbReference>
<dbReference type="AlphaFoldDB" id="A0A5K4F3C3"/>
<protein>
    <recommendedName>
        <fullName evidence="4">dual-specificity kinase</fullName>
        <ecNumber evidence="4">2.7.12.1</ecNumber>
    </recommendedName>
</protein>
<evidence type="ECO:0000256" key="7">
    <source>
        <dbReference type="ARBA" id="ARBA00022741"/>
    </source>
</evidence>
<evidence type="ECO:0000313" key="17">
    <source>
        <dbReference type="Proteomes" id="UP000008854"/>
    </source>
</evidence>
<evidence type="ECO:0000256" key="6">
    <source>
        <dbReference type="ARBA" id="ARBA00022679"/>
    </source>
</evidence>
<proteinExistence type="inferred from homology"/>
<evidence type="ECO:0000256" key="10">
    <source>
        <dbReference type="ARBA" id="ARBA00023211"/>
    </source>
</evidence>
<dbReference type="Gene3D" id="1.10.510.10">
    <property type="entry name" value="Transferase(Phosphotransferase) domain 1"/>
    <property type="match status" value="2"/>
</dbReference>
<accession>A0A5K4F3C3</accession>
<dbReference type="PANTHER" id="PTHR46485:SF5">
    <property type="entry name" value="CENTER DIVIDER, ISOFORM A"/>
    <property type="match status" value="1"/>
</dbReference>
<evidence type="ECO:0000259" key="16">
    <source>
        <dbReference type="PROSITE" id="PS50011"/>
    </source>
</evidence>
<comment type="cofactor">
    <cofactor evidence="1">
        <name>Mn(2+)</name>
        <dbReference type="ChEBI" id="CHEBI:29035"/>
    </cofactor>
</comment>
<comment type="catalytic activity">
    <reaction evidence="13">
        <text>L-tyrosyl-[protein] + ATP = O-phospho-L-tyrosyl-[protein] + ADP + H(+)</text>
        <dbReference type="Rhea" id="RHEA:10596"/>
        <dbReference type="Rhea" id="RHEA-COMP:10136"/>
        <dbReference type="Rhea" id="RHEA-COMP:20101"/>
        <dbReference type="ChEBI" id="CHEBI:15378"/>
        <dbReference type="ChEBI" id="CHEBI:30616"/>
        <dbReference type="ChEBI" id="CHEBI:46858"/>
        <dbReference type="ChEBI" id="CHEBI:61978"/>
        <dbReference type="ChEBI" id="CHEBI:456216"/>
        <dbReference type="EC" id="2.7.12.1"/>
    </reaction>
</comment>
<evidence type="ECO:0000256" key="1">
    <source>
        <dbReference type="ARBA" id="ARBA00001936"/>
    </source>
</evidence>
<feature type="region of interest" description="Disordered" evidence="15">
    <location>
        <begin position="478"/>
        <end position="505"/>
    </location>
</feature>
<feature type="binding site" evidence="14">
    <location>
        <position position="67"/>
    </location>
    <ligand>
        <name>ATP</name>
        <dbReference type="ChEBI" id="CHEBI:30616"/>
    </ligand>
</feature>
<evidence type="ECO:0000313" key="18">
    <source>
        <dbReference type="WBParaSite" id="Smp_302880.1"/>
    </source>
</evidence>
<comment type="catalytic activity">
    <reaction evidence="11">
        <text>L-seryl-[protein] + ATP = O-phospho-L-seryl-[protein] + ADP + H(+)</text>
        <dbReference type="Rhea" id="RHEA:17989"/>
        <dbReference type="Rhea" id="RHEA-COMP:9863"/>
        <dbReference type="Rhea" id="RHEA-COMP:11604"/>
        <dbReference type="ChEBI" id="CHEBI:15378"/>
        <dbReference type="ChEBI" id="CHEBI:29999"/>
        <dbReference type="ChEBI" id="CHEBI:30616"/>
        <dbReference type="ChEBI" id="CHEBI:83421"/>
        <dbReference type="ChEBI" id="CHEBI:456216"/>
        <dbReference type="EC" id="2.7.12.1"/>
    </reaction>
</comment>
<dbReference type="InterPro" id="IPR011009">
    <property type="entry name" value="Kinase-like_dom_sf"/>
</dbReference>
<dbReference type="STRING" id="6183.A0A5K4F3C3"/>
<dbReference type="GO" id="GO:0046872">
    <property type="term" value="F:metal ion binding"/>
    <property type="evidence" value="ECO:0007669"/>
    <property type="project" value="UniProtKB-KW"/>
</dbReference>
<keyword evidence="10" id="KW-0464">Manganese</keyword>
<dbReference type="Pfam" id="PF07714">
    <property type="entry name" value="PK_Tyr_Ser-Thr"/>
    <property type="match status" value="1"/>
</dbReference>
<dbReference type="Proteomes" id="UP000008854">
    <property type="component" value="Unassembled WGS sequence"/>
</dbReference>
<dbReference type="SUPFAM" id="SSF56112">
    <property type="entry name" value="Protein kinase-like (PK-like)"/>
    <property type="match status" value="1"/>
</dbReference>
<comment type="cofactor">
    <cofactor evidence="2">
        <name>Mg(2+)</name>
        <dbReference type="ChEBI" id="CHEBI:18420"/>
    </cofactor>
</comment>
<evidence type="ECO:0000256" key="9">
    <source>
        <dbReference type="ARBA" id="ARBA00022840"/>
    </source>
</evidence>
<dbReference type="GO" id="GO:0004674">
    <property type="term" value="F:protein serine/threonine kinase activity"/>
    <property type="evidence" value="ECO:0007669"/>
    <property type="project" value="UniProtKB-KW"/>
</dbReference>
<keyword evidence="17" id="KW-1185">Reference proteome</keyword>
<evidence type="ECO:0000256" key="8">
    <source>
        <dbReference type="ARBA" id="ARBA00022777"/>
    </source>
</evidence>
<comment type="similarity">
    <text evidence="3">Belongs to the protein kinase superfamily. TKL Ser/Thr protein kinase family.</text>
</comment>
<evidence type="ECO:0000256" key="14">
    <source>
        <dbReference type="PROSITE-ProRule" id="PRU10141"/>
    </source>
</evidence>
<dbReference type="InterPro" id="IPR001245">
    <property type="entry name" value="Ser-Thr/Tyr_kinase_cat_dom"/>
</dbReference>
<dbReference type="PROSITE" id="PS00109">
    <property type="entry name" value="PROTEIN_KINASE_TYR"/>
    <property type="match status" value="1"/>
</dbReference>
<feature type="domain" description="Protein kinase" evidence="16">
    <location>
        <begin position="38"/>
        <end position="505"/>
    </location>
</feature>
<feature type="compositionally biased region" description="Low complexity" evidence="15">
    <location>
        <begin position="478"/>
        <end position="488"/>
    </location>
</feature>
<keyword evidence="9 14" id="KW-0067">ATP-binding</keyword>
<dbReference type="InParanoid" id="A0A5K4F3C3"/>
<dbReference type="PANTHER" id="PTHR46485">
    <property type="entry name" value="LIM DOMAIN KINASE 1"/>
    <property type="match status" value="1"/>
</dbReference>
<keyword evidence="5" id="KW-0723">Serine/threonine-protein kinase</keyword>
<dbReference type="PROSITE" id="PS00107">
    <property type="entry name" value="PROTEIN_KINASE_ATP"/>
    <property type="match status" value="1"/>
</dbReference>